<evidence type="ECO:0000259" key="1">
    <source>
        <dbReference type="Pfam" id="PF03724"/>
    </source>
</evidence>
<protein>
    <recommendedName>
        <fullName evidence="1">DUF306 domain-containing protein</fullName>
    </recommendedName>
</protein>
<dbReference type="RefSeq" id="WP_108404273.1">
    <property type="nucleotide sequence ID" value="NZ_CP026948.1"/>
</dbReference>
<dbReference type="Proteomes" id="UP000244754">
    <property type="component" value="Chromosome"/>
</dbReference>
<evidence type="ECO:0000313" key="2">
    <source>
        <dbReference type="EMBL" id="AWB84264.1"/>
    </source>
</evidence>
<sequence>MFGNIQLSSLLPASSTALGACTTLVLGACTSLGAAPTAPAEPSGPELPDNATVATGEVLTEVMNTEWIPQPPYTDGADGKPVTVSFVPQGGVEGFRVEGGPCNGYGTAIHPNVDNGTYTTTPLPVTRMACDSMEYEGQITEALRDGSTFYTVGDDTLYIAGDHGALKLNRA</sequence>
<dbReference type="InterPro" id="IPR005184">
    <property type="entry name" value="DUF306_Meta_HslJ"/>
</dbReference>
<dbReference type="EMBL" id="CP026948">
    <property type="protein sequence ID" value="AWB84264.1"/>
    <property type="molecule type" value="Genomic_DNA"/>
</dbReference>
<feature type="domain" description="DUF306" evidence="1">
    <location>
        <begin position="79"/>
        <end position="164"/>
    </location>
</feature>
<dbReference type="Gene3D" id="2.40.128.270">
    <property type="match status" value="1"/>
</dbReference>
<evidence type="ECO:0000313" key="3">
    <source>
        <dbReference type="Proteomes" id="UP000244754"/>
    </source>
</evidence>
<dbReference type="InterPro" id="IPR038670">
    <property type="entry name" value="HslJ-like_sf"/>
</dbReference>
<reference evidence="3" key="1">
    <citation type="submission" date="2018-01" db="EMBL/GenBank/DDBJ databases">
        <authorList>
            <person name="Li J."/>
        </authorList>
    </citation>
    <scope>NUCLEOTIDE SEQUENCE [LARGE SCALE GENOMIC DNA]</scope>
    <source>
        <strain evidence="3">2184</strain>
    </source>
</reference>
<dbReference type="KEGG" id="clia:C3E79_07045"/>
<dbReference type="AlphaFoldDB" id="A0A2S0WEW1"/>
<keyword evidence="3" id="KW-1185">Reference proteome</keyword>
<organism evidence="2 3">
    <name type="scientific">Corynebacterium liangguodongii</name>
    <dbReference type="NCBI Taxonomy" id="2079535"/>
    <lineage>
        <taxon>Bacteria</taxon>
        <taxon>Bacillati</taxon>
        <taxon>Actinomycetota</taxon>
        <taxon>Actinomycetes</taxon>
        <taxon>Mycobacteriales</taxon>
        <taxon>Corynebacteriaceae</taxon>
        <taxon>Corynebacterium</taxon>
    </lineage>
</organism>
<dbReference type="Pfam" id="PF03724">
    <property type="entry name" value="META"/>
    <property type="match status" value="1"/>
</dbReference>
<proteinExistence type="predicted"/>
<accession>A0A2S0WEW1</accession>
<name>A0A2S0WEW1_9CORY</name>
<gene>
    <name evidence="2" type="ORF">C3E79_07045</name>
</gene>
<dbReference type="OrthoDB" id="4408001at2"/>